<organism evidence="1 2">
    <name type="scientific">Thalassobacterium maritimum</name>
    <dbReference type="NCBI Taxonomy" id="3041265"/>
    <lineage>
        <taxon>Bacteria</taxon>
        <taxon>Pseudomonadati</taxon>
        <taxon>Verrucomicrobiota</taxon>
        <taxon>Opitutia</taxon>
        <taxon>Puniceicoccales</taxon>
        <taxon>Coraliomargaritaceae</taxon>
        <taxon>Thalassobacterium</taxon>
    </lineage>
</organism>
<protein>
    <submittedName>
        <fullName evidence="1">Uncharacterized protein</fullName>
    </submittedName>
</protein>
<proteinExistence type="predicted"/>
<dbReference type="RefSeq" id="WP_308949003.1">
    <property type="nucleotide sequence ID" value="NZ_JARXHW010000008.1"/>
</dbReference>
<dbReference type="Proteomes" id="UP001225316">
    <property type="component" value="Unassembled WGS sequence"/>
</dbReference>
<sequence length="103" mass="12031">MSYQLTEAEQNLFKIRNGMIQDIYKSIEVSGFKARSVKQPNEPVISTDFTRLEIELISEIQDQYDSRPCIYFKITSPPYVNREILVSIDPDDEQVIEVILEEK</sequence>
<reference evidence="1 2" key="1">
    <citation type="submission" date="2023-04" db="EMBL/GenBank/DDBJ databases">
        <title>A novel bacteria isolated from coastal sediment.</title>
        <authorList>
            <person name="Liu X.-J."/>
            <person name="Du Z.-J."/>
        </authorList>
    </citation>
    <scope>NUCLEOTIDE SEQUENCE [LARGE SCALE GENOMIC DNA]</scope>
    <source>
        <strain evidence="1 2">SDUM461003</strain>
    </source>
</reference>
<comment type="caution">
    <text evidence="1">The sequence shown here is derived from an EMBL/GenBank/DDBJ whole genome shotgun (WGS) entry which is preliminary data.</text>
</comment>
<evidence type="ECO:0000313" key="2">
    <source>
        <dbReference type="Proteomes" id="UP001225316"/>
    </source>
</evidence>
<accession>A0ABU1AS42</accession>
<name>A0ABU1AS42_9BACT</name>
<gene>
    <name evidence="1" type="ORF">QEH52_05070</name>
</gene>
<dbReference type="EMBL" id="JARXHW010000008">
    <property type="protein sequence ID" value="MDQ8206868.1"/>
    <property type="molecule type" value="Genomic_DNA"/>
</dbReference>
<keyword evidence="2" id="KW-1185">Reference proteome</keyword>
<evidence type="ECO:0000313" key="1">
    <source>
        <dbReference type="EMBL" id="MDQ8206868.1"/>
    </source>
</evidence>